<sequence length="84" mass="9736">MSEEFRGVRSFYFFILRTVVRLFYLAAVHCVSRFFYFSFTLFNVVTRPFELDVLLLDERCQGNVTLKKSTQSRRGILAAPAGVS</sequence>
<accession>A0AAV7VXY7</accession>
<dbReference type="Proteomes" id="UP001066276">
    <property type="component" value="Chromosome 1_2"/>
</dbReference>
<evidence type="ECO:0000256" key="1">
    <source>
        <dbReference type="SAM" id="Phobius"/>
    </source>
</evidence>
<dbReference type="EMBL" id="JANPWB010000002">
    <property type="protein sequence ID" value="KAJ1205634.1"/>
    <property type="molecule type" value="Genomic_DNA"/>
</dbReference>
<name>A0AAV7VXY7_PLEWA</name>
<keyword evidence="1" id="KW-0472">Membrane</keyword>
<evidence type="ECO:0008006" key="4">
    <source>
        <dbReference type="Google" id="ProtNLM"/>
    </source>
</evidence>
<keyword evidence="1" id="KW-0812">Transmembrane</keyword>
<keyword evidence="1" id="KW-1133">Transmembrane helix</keyword>
<dbReference type="AlphaFoldDB" id="A0AAV7VXY7"/>
<protein>
    <recommendedName>
        <fullName evidence="4">Secreted protein</fullName>
    </recommendedName>
</protein>
<gene>
    <name evidence="2" type="ORF">NDU88_001062</name>
</gene>
<organism evidence="2 3">
    <name type="scientific">Pleurodeles waltl</name>
    <name type="common">Iberian ribbed newt</name>
    <dbReference type="NCBI Taxonomy" id="8319"/>
    <lineage>
        <taxon>Eukaryota</taxon>
        <taxon>Metazoa</taxon>
        <taxon>Chordata</taxon>
        <taxon>Craniata</taxon>
        <taxon>Vertebrata</taxon>
        <taxon>Euteleostomi</taxon>
        <taxon>Amphibia</taxon>
        <taxon>Batrachia</taxon>
        <taxon>Caudata</taxon>
        <taxon>Salamandroidea</taxon>
        <taxon>Salamandridae</taxon>
        <taxon>Pleurodelinae</taxon>
        <taxon>Pleurodeles</taxon>
    </lineage>
</organism>
<evidence type="ECO:0000313" key="2">
    <source>
        <dbReference type="EMBL" id="KAJ1205634.1"/>
    </source>
</evidence>
<evidence type="ECO:0000313" key="3">
    <source>
        <dbReference type="Proteomes" id="UP001066276"/>
    </source>
</evidence>
<feature type="transmembrane region" description="Helical" evidence="1">
    <location>
        <begin position="12"/>
        <end position="36"/>
    </location>
</feature>
<reference evidence="2" key="1">
    <citation type="journal article" date="2022" name="bioRxiv">
        <title>Sequencing and chromosome-scale assembly of the giantPleurodeles waltlgenome.</title>
        <authorList>
            <person name="Brown T."/>
            <person name="Elewa A."/>
            <person name="Iarovenko S."/>
            <person name="Subramanian E."/>
            <person name="Araus A.J."/>
            <person name="Petzold A."/>
            <person name="Susuki M."/>
            <person name="Suzuki K.-i.T."/>
            <person name="Hayashi T."/>
            <person name="Toyoda A."/>
            <person name="Oliveira C."/>
            <person name="Osipova E."/>
            <person name="Leigh N.D."/>
            <person name="Simon A."/>
            <person name="Yun M.H."/>
        </authorList>
    </citation>
    <scope>NUCLEOTIDE SEQUENCE</scope>
    <source>
        <strain evidence="2">20211129_DDA</strain>
        <tissue evidence="2">Liver</tissue>
    </source>
</reference>
<proteinExistence type="predicted"/>
<keyword evidence="3" id="KW-1185">Reference proteome</keyword>
<comment type="caution">
    <text evidence="2">The sequence shown here is derived from an EMBL/GenBank/DDBJ whole genome shotgun (WGS) entry which is preliminary data.</text>
</comment>